<comment type="caution">
    <text evidence="4">The sequence shown here is derived from an EMBL/GenBank/DDBJ whole genome shotgun (WGS) entry which is preliminary data.</text>
</comment>
<feature type="compositionally biased region" description="Basic and acidic residues" evidence="2">
    <location>
        <begin position="134"/>
        <end position="175"/>
    </location>
</feature>
<name>A0A9P1IAI2_9PELO</name>
<feature type="region of interest" description="Disordered" evidence="2">
    <location>
        <begin position="134"/>
        <end position="215"/>
    </location>
</feature>
<keyword evidence="1" id="KW-0963">Cytoplasm</keyword>
<dbReference type="InterPro" id="IPR013783">
    <property type="entry name" value="Ig-like_fold"/>
</dbReference>
<dbReference type="PROSITE" id="PS50202">
    <property type="entry name" value="MSP"/>
    <property type="match status" value="1"/>
</dbReference>
<dbReference type="Proteomes" id="UP001152747">
    <property type="component" value="Unassembled WGS sequence"/>
</dbReference>
<keyword evidence="1" id="KW-0206">Cytoskeleton</keyword>
<evidence type="ECO:0000313" key="5">
    <source>
        <dbReference type="Proteomes" id="UP001152747"/>
    </source>
</evidence>
<evidence type="ECO:0000259" key="3">
    <source>
        <dbReference type="PROSITE" id="PS50202"/>
    </source>
</evidence>
<gene>
    <name evidence="4" type="ORF">CAMP_LOCUS3817</name>
</gene>
<proteinExistence type="predicted"/>
<dbReference type="EMBL" id="CANHGI010000002">
    <property type="protein sequence ID" value="CAI5441180.1"/>
    <property type="molecule type" value="Genomic_DNA"/>
</dbReference>
<organism evidence="4 5">
    <name type="scientific">Caenorhabditis angaria</name>
    <dbReference type="NCBI Taxonomy" id="860376"/>
    <lineage>
        <taxon>Eukaryota</taxon>
        <taxon>Metazoa</taxon>
        <taxon>Ecdysozoa</taxon>
        <taxon>Nematoda</taxon>
        <taxon>Chromadorea</taxon>
        <taxon>Rhabditida</taxon>
        <taxon>Rhabditina</taxon>
        <taxon>Rhabditomorpha</taxon>
        <taxon>Rhabditoidea</taxon>
        <taxon>Rhabditidae</taxon>
        <taxon>Peloderinae</taxon>
        <taxon>Caenorhabditis</taxon>
    </lineage>
</organism>
<reference evidence="4" key="1">
    <citation type="submission" date="2022-11" db="EMBL/GenBank/DDBJ databases">
        <authorList>
            <person name="Kikuchi T."/>
        </authorList>
    </citation>
    <scope>NUCLEOTIDE SEQUENCE</scope>
    <source>
        <strain evidence="4">PS1010</strain>
    </source>
</reference>
<dbReference type="AlphaFoldDB" id="A0A9P1IAI2"/>
<comment type="function">
    <text evidence="1">Central component in molecular interactions underlying sperm crawling. Forms an extensive filament system that extends from sperm villipoda, along the leading edge of the pseudopod.</text>
</comment>
<evidence type="ECO:0000313" key="4">
    <source>
        <dbReference type="EMBL" id="CAI5441180.1"/>
    </source>
</evidence>
<feature type="domain" description="MSP" evidence="3">
    <location>
        <begin position="13"/>
        <end position="132"/>
    </location>
</feature>
<dbReference type="OrthoDB" id="75724at2759"/>
<dbReference type="InterPro" id="IPR000535">
    <property type="entry name" value="MSP_dom"/>
</dbReference>
<evidence type="ECO:0000256" key="2">
    <source>
        <dbReference type="SAM" id="MobiDB-lite"/>
    </source>
</evidence>
<dbReference type="PANTHER" id="PTHR21513">
    <property type="entry name" value="MAJOR SPERM PROTEIN"/>
    <property type="match status" value="1"/>
</dbReference>
<keyword evidence="5" id="KW-1185">Reference proteome</keyword>
<dbReference type="PANTHER" id="PTHR21513:SF26">
    <property type="entry name" value="MAJOR SPERM PROTEIN"/>
    <property type="match status" value="1"/>
</dbReference>
<evidence type="ECO:0000256" key="1">
    <source>
        <dbReference type="RuleBase" id="RU003425"/>
    </source>
</evidence>
<dbReference type="InterPro" id="IPR008962">
    <property type="entry name" value="PapD-like_sf"/>
</dbReference>
<dbReference type="SUPFAM" id="SSF49354">
    <property type="entry name" value="PapD-like"/>
    <property type="match status" value="1"/>
</dbReference>
<dbReference type="Gene3D" id="2.60.40.10">
    <property type="entry name" value="Immunoglobulins"/>
    <property type="match status" value="1"/>
</dbReference>
<feature type="compositionally biased region" description="Basic and acidic residues" evidence="2">
    <location>
        <begin position="183"/>
        <end position="215"/>
    </location>
</feature>
<sequence length="215" mass="24908">MAEKDTQKKESAEFVLKLDVEKVVFAGKKLGEEMVSAPIKMSNPTKDRYAFKVKCTSNDMFRIRPPVGAIQPGEDTLITVAFNAGKSIPESGKHYFAIYYIKTADKEKPARTVWGEHKGDAEGTKRVYVDFNKEKKSTAEKSSSKNDDKKEEKKEEKKDEKKEEKKEDEKKEEKKRGRKERRKERGKERGKEGRKEGRREKGRKERGGKERMIMK</sequence>
<accession>A0A9P1IAI2</accession>
<protein>
    <recommendedName>
        <fullName evidence="1">Major sperm protein</fullName>
    </recommendedName>
</protein>
<dbReference type="Pfam" id="PF00635">
    <property type="entry name" value="Motile_Sperm"/>
    <property type="match status" value="1"/>
</dbReference>